<feature type="compositionally biased region" description="Low complexity" evidence="1">
    <location>
        <begin position="1"/>
        <end position="30"/>
    </location>
</feature>
<dbReference type="EMBL" id="CP026538">
    <property type="protein sequence ID" value="QAZ69078.1"/>
    <property type="molecule type" value="Genomic_DNA"/>
</dbReference>
<sequence length="191" mass="20177">MEQPTHPAAAPTAGPAPGAAPGTEAGTDPGIAGLESVFSDLEARLDALIEARLENLEARRAASQRAELAQRFAAEHPDFEALRENGALAARQRENPLLDEVGAYFAHHLAEAGKANQEETERVRQKALAEGEAAAMERLRARRGSVALGAPSGTPQRGRADDPQLEAPDRFGGVHAVLAARMAARRRDAGL</sequence>
<name>A0A4P6HUC5_9BACT</name>
<gene>
    <name evidence="2" type="ORF">C3Y92_18280</name>
</gene>
<evidence type="ECO:0000313" key="3">
    <source>
        <dbReference type="Proteomes" id="UP000293296"/>
    </source>
</evidence>
<proteinExistence type="predicted"/>
<reference evidence="2 3" key="1">
    <citation type="submission" date="2018-02" db="EMBL/GenBank/DDBJ databases">
        <title>Genome sequence of Desulfovibrio carbinolicus DSM 3852.</title>
        <authorList>
            <person name="Wilbanks E."/>
            <person name="Skennerton C.T."/>
            <person name="Orphan V.J."/>
        </authorList>
    </citation>
    <scope>NUCLEOTIDE SEQUENCE [LARGE SCALE GENOMIC DNA]</scope>
    <source>
        <strain evidence="2 3">DSM 3852</strain>
    </source>
</reference>
<accession>A0A4P6HUC5</accession>
<dbReference type="OrthoDB" id="5458769at2"/>
<organism evidence="2 3">
    <name type="scientific">Solidesulfovibrio carbinolicus</name>
    <dbReference type="NCBI Taxonomy" id="296842"/>
    <lineage>
        <taxon>Bacteria</taxon>
        <taxon>Pseudomonadati</taxon>
        <taxon>Thermodesulfobacteriota</taxon>
        <taxon>Desulfovibrionia</taxon>
        <taxon>Desulfovibrionales</taxon>
        <taxon>Desulfovibrionaceae</taxon>
        <taxon>Solidesulfovibrio</taxon>
    </lineage>
</organism>
<dbReference type="RefSeq" id="WP_129355125.1">
    <property type="nucleotide sequence ID" value="NZ_CP026538.1"/>
</dbReference>
<protein>
    <submittedName>
        <fullName evidence="2">Uncharacterized protein</fullName>
    </submittedName>
</protein>
<dbReference type="KEGG" id="dcb:C3Y92_18280"/>
<dbReference type="Proteomes" id="UP000293296">
    <property type="component" value="Chromosome"/>
</dbReference>
<feature type="region of interest" description="Disordered" evidence="1">
    <location>
        <begin position="1"/>
        <end position="31"/>
    </location>
</feature>
<dbReference type="AlphaFoldDB" id="A0A4P6HUC5"/>
<evidence type="ECO:0000256" key="1">
    <source>
        <dbReference type="SAM" id="MobiDB-lite"/>
    </source>
</evidence>
<keyword evidence="3" id="KW-1185">Reference proteome</keyword>
<evidence type="ECO:0000313" key="2">
    <source>
        <dbReference type="EMBL" id="QAZ69078.1"/>
    </source>
</evidence>
<feature type="region of interest" description="Disordered" evidence="1">
    <location>
        <begin position="143"/>
        <end position="169"/>
    </location>
</feature>